<protein>
    <recommendedName>
        <fullName evidence="2">YCII-related domain-containing protein</fullName>
    </recommendedName>
</protein>
<keyword evidence="4" id="KW-1185">Reference proteome</keyword>
<sequence length="139" mass="14802">MLYAILCYAQEDVVGTWSQAEDDACMARLAVIQERLASEGRLGPVARLLPTTAATTLRKGGAEPLIMDGPFAETKEQLLGFYLVDCDALEDAHDVARELTEANPVPGCYEIRPVGIFHAGVAVDPKAVADMAGARSQPG</sequence>
<dbReference type="EMBL" id="BMZQ01000001">
    <property type="protein sequence ID" value="GHD11758.1"/>
    <property type="molecule type" value="Genomic_DNA"/>
</dbReference>
<accession>A0A8J3GKF7</accession>
<reference evidence="3" key="1">
    <citation type="journal article" date="2014" name="Int. J. Syst. Evol. Microbiol.">
        <title>Complete genome sequence of Corynebacterium casei LMG S-19264T (=DSM 44701T), isolated from a smear-ripened cheese.</title>
        <authorList>
            <consortium name="US DOE Joint Genome Institute (JGI-PGF)"/>
            <person name="Walter F."/>
            <person name="Albersmeier A."/>
            <person name="Kalinowski J."/>
            <person name="Ruckert C."/>
        </authorList>
    </citation>
    <scope>NUCLEOTIDE SEQUENCE</scope>
    <source>
        <strain evidence="3">KCTC 42249</strain>
    </source>
</reference>
<gene>
    <name evidence="3" type="ORF">GCM10016234_15270</name>
</gene>
<dbReference type="PANTHER" id="PTHR35174:SF3">
    <property type="entry name" value="BLL7171 PROTEIN"/>
    <property type="match status" value="1"/>
</dbReference>
<dbReference type="Pfam" id="PF03795">
    <property type="entry name" value="YCII"/>
    <property type="match status" value="1"/>
</dbReference>
<dbReference type="InterPro" id="IPR005545">
    <property type="entry name" value="YCII"/>
</dbReference>
<evidence type="ECO:0000313" key="3">
    <source>
        <dbReference type="EMBL" id="GHD11758.1"/>
    </source>
</evidence>
<comment type="similarity">
    <text evidence="1">Belongs to the YciI family.</text>
</comment>
<reference evidence="3" key="2">
    <citation type="submission" date="2020-09" db="EMBL/GenBank/DDBJ databases">
        <authorList>
            <person name="Sun Q."/>
            <person name="Kim S."/>
        </authorList>
    </citation>
    <scope>NUCLEOTIDE SEQUENCE</scope>
    <source>
        <strain evidence="3">KCTC 42249</strain>
    </source>
</reference>
<evidence type="ECO:0000313" key="4">
    <source>
        <dbReference type="Proteomes" id="UP000630142"/>
    </source>
</evidence>
<comment type="caution">
    <text evidence="3">The sequence shown here is derived from an EMBL/GenBank/DDBJ whole genome shotgun (WGS) entry which is preliminary data.</text>
</comment>
<dbReference type="AlphaFoldDB" id="A0A8J3GKF7"/>
<dbReference type="InterPro" id="IPR011008">
    <property type="entry name" value="Dimeric_a/b-barrel"/>
</dbReference>
<evidence type="ECO:0000259" key="2">
    <source>
        <dbReference type="Pfam" id="PF03795"/>
    </source>
</evidence>
<dbReference type="RefSeq" id="WP_189502845.1">
    <property type="nucleotide sequence ID" value="NZ_BMZQ01000001.1"/>
</dbReference>
<proteinExistence type="inferred from homology"/>
<dbReference type="Gene3D" id="3.30.70.1060">
    <property type="entry name" value="Dimeric alpha+beta barrel"/>
    <property type="match status" value="1"/>
</dbReference>
<dbReference type="Proteomes" id="UP000630142">
    <property type="component" value="Unassembled WGS sequence"/>
</dbReference>
<evidence type="ECO:0000256" key="1">
    <source>
        <dbReference type="ARBA" id="ARBA00007689"/>
    </source>
</evidence>
<feature type="domain" description="YCII-related" evidence="2">
    <location>
        <begin position="1"/>
        <end position="114"/>
    </location>
</feature>
<organism evidence="3 4">
    <name type="scientific">Tianweitania populi</name>
    <dbReference type="NCBI Taxonomy" id="1607949"/>
    <lineage>
        <taxon>Bacteria</taxon>
        <taxon>Pseudomonadati</taxon>
        <taxon>Pseudomonadota</taxon>
        <taxon>Alphaproteobacteria</taxon>
        <taxon>Hyphomicrobiales</taxon>
        <taxon>Phyllobacteriaceae</taxon>
        <taxon>Tianweitania</taxon>
    </lineage>
</organism>
<name>A0A8J3GKF7_9HYPH</name>
<dbReference type="SUPFAM" id="SSF54909">
    <property type="entry name" value="Dimeric alpha+beta barrel"/>
    <property type="match status" value="1"/>
</dbReference>
<dbReference type="PANTHER" id="PTHR35174">
    <property type="entry name" value="BLL7171 PROTEIN-RELATED"/>
    <property type="match status" value="1"/>
</dbReference>